<keyword evidence="2" id="KW-1003">Cell membrane</keyword>
<protein>
    <submittedName>
        <fullName evidence="7">Oligosaccharide flippase family protein</fullName>
    </submittedName>
</protein>
<feature type="transmembrane region" description="Helical" evidence="6">
    <location>
        <begin position="387"/>
        <end position="407"/>
    </location>
</feature>
<keyword evidence="4 6" id="KW-1133">Transmembrane helix</keyword>
<dbReference type="InterPro" id="IPR050833">
    <property type="entry name" value="Poly_Biosynth_Transport"/>
</dbReference>
<feature type="transmembrane region" description="Helical" evidence="6">
    <location>
        <begin position="42"/>
        <end position="65"/>
    </location>
</feature>
<evidence type="ECO:0000313" key="7">
    <source>
        <dbReference type="EMBL" id="MCU6764373.1"/>
    </source>
</evidence>
<feature type="transmembrane region" description="Helical" evidence="6">
    <location>
        <begin position="324"/>
        <end position="348"/>
    </location>
</feature>
<dbReference type="Pfam" id="PF01943">
    <property type="entry name" value="Polysacc_synt"/>
    <property type="match status" value="1"/>
</dbReference>
<dbReference type="Proteomes" id="UP001652409">
    <property type="component" value="Unassembled WGS sequence"/>
</dbReference>
<evidence type="ECO:0000256" key="4">
    <source>
        <dbReference type="ARBA" id="ARBA00022989"/>
    </source>
</evidence>
<feature type="transmembrane region" description="Helical" evidence="6">
    <location>
        <begin position="6"/>
        <end position="30"/>
    </location>
</feature>
<gene>
    <name evidence="7" type="ORF">OCV61_02990</name>
</gene>
<feature type="transmembrane region" description="Helical" evidence="6">
    <location>
        <begin position="283"/>
        <end position="303"/>
    </location>
</feature>
<comment type="caution">
    <text evidence="7">The sequence shown here is derived from an EMBL/GenBank/DDBJ whole genome shotgun (WGS) entry which is preliminary data.</text>
</comment>
<feature type="transmembrane region" description="Helical" evidence="6">
    <location>
        <begin position="242"/>
        <end position="263"/>
    </location>
</feature>
<dbReference type="InterPro" id="IPR024923">
    <property type="entry name" value="PG_synth_SpoVB"/>
</dbReference>
<sequence length="448" mass="48897">MSKEQFLKGTLILTCTGLLCRLAGFFYRIFLSHTIGAQGVGIYQLSLPLSALLLAMTAFGMQAVISRGCASLQALGKDQQAKDTFLLGTGICMFLSVGISFILYKNAVFIAVRILKEPATLPLICLMSFCFPLSALHTCVSSYYYSMKQALTPSCIQLFEQAVRIGSSYLVYLILLSEKKPVTPLLAGIGALCGEIAACLSSLLTLGIHFQKTSYKIRFIHKPFASICRLFWESVPHTLNKVLLTLLGSIEVVLIPGQLQAYGLSRTDALGVYGVFTGMTLPLLLFPSALTTSAAVMLMPSIAQLQALGNRKRISYVVRSSCMGCLFLGCICALFFLFFGHFAGVFLFNSITAGNYITSLAFICPFLYMNTAMVSILNGLGKASRCLFHNMSGALLRILFVIFAIPAMGIRGYFYGMLSGELLLSLLHLIALIRYFTHLQQASASRLQ</sequence>
<evidence type="ECO:0000256" key="6">
    <source>
        <dbReference type="SAM" id="Phobius"/>
    </source>
</evidence>
<dbReference type="PIRSF" id="PIRSF038958">
    <property type="entry name" value="PG_synth_SpoVB"/>
    <property type="match status" value="1"/>
</dbReference>
<proteinExistence type="predicted"/>
<keyword evidence="3 6" id="KW-0812">Transmembrane</keyword>
<dbReference type="InterPro" id="IPR002797">
    <property type="entry name" value="Polysacc_synth"/>
</dbReference>
<keyword evidence="8" id="KW-1185">Reference proteome</keyword>
<evidence type="ECO:0000256" key="1">
    <source>
        <dbReference type="ARBA" id="ARBA00004651"/>
    </source>
</evidence>
<dbReference type="RefSeq" id="WP_158420607.1">
    <property type="nucleotide sequence ID" value="NZ_JAOQJL010000004.1"/>
</dbReference>
<organism evidence="7 8">
    <name type="scientific">Blautia ammoniilytica</name>
    <dbReference type="NCBI Taxonomy" id="2981782"/>
    <lineage>
        <taxon>Bacteria</taxon>
        <taxon>Bacillati</taxon>
        <taxon>Bacillota</taxon>
        <taxon>Clostridia</taxon>
        <taxon>Lachnospirales</taxon>
        <taxon>Lachnospiraceae</taxon>
        <taxon>Blautia</taxon>
    </lineage>
</organism>
<feature type="transmembrane region" description="Helical" evidence="6">
    <location>
        <begin position="185"/>
        <end position="208"/>
    </location>
</feature>
<evidence type="ECO:0000256" key="3">
    <source>
        <dbReference type="ARBA" id="ARBA00022692"/>
    </source>
</evidence>
<dbReference type="EMBL" id="JAOQJL010000004">
    <property type="protein sequence ID" value="MCU6764373.1"/>
    <property type="molecule type" value="Genomic_DNA"/>
</dbReference>
<dbReference type="PANTHER" id="PTHR30250:SF24">
    <property type="entry name" value="STAGE V SPORULATION PROTEIN B"/>
    <property type="match status" value="1"/>
</dbReference>
<dbReference type="PANTHER" id="PTHR30250">
    <property type="entry name" value="PST FAMILY PREDICTED COLANIC ACID TRANSPORTER"/>
    <property type="match status" value="1"/>
</dbReference>
<keyword evidence="5 6" id="KW-0472">Membrane</keyword>
<name>A0ABT2TQ83_9FIRM</name>
<accession>A0ABT2TQ83</accession>
<feature type="transmembrane region" description="Helical" evidence="6">
    <location>
        <begin position="124"/>
        <end position="145"/>
    </location>
</feature>
<evidence type="ECO:0000256" key="5">
    <source>
        <dbReference type="ARBA" id="ARBA00023136"/>
    </source>
</evidence>
<feature type="transmembrane region" description="Helical" evidence="6">
    <location>
        <begin position="360"/>
        <end position="380"/>
    </location>
</feature>
<comment type="subcellular location">
    <subcellularLocation>
        <location evidence="1">Cell membrane</location>
        <topology evidence="1">Multi-pass membrane protein</topology>
    </subcellularLocation>
</comment>
<feature type="transmembrane region" description="Helical" evidence="6">
    <location>
        <begin position="413"/>
        <end position="436"/>
    </location>
</feature>
<feature type="transmembrane region" description="Helical" evidence="6">
    <location>
        <begin position="85"/>
        <end position="104"/>
    </location>
</feature>
<evidence type="ECO:0000313" key="8">
    <source>
        <dbReference type="Proteomes" id="UP001652409"/>
    </source>
</evidence>
<reference evidence="7 8" key="1">
    <citation type="journal article" date="2021" name="ISME Commun">
        <title>Automated analysis of genomic sequences facilitates high-throughput and comprehensive description of bacteria.</title>
        <authorList>
            <person name="Hitch T.C.A."/>
        </authorList>
    </citation>
    <scope>NUCLEOTIDE SEQUENCE [LARGE SCALE GENOMIC DNA]</scope>
    <source>
        <strain evidence="7 8">Sanger_23</strain>
    </source>
</reference>
<evidence type="ECO:0000256" key="2">
    <source>
        <dbReference type="ARBA" id="ARBA00022475"/>
    </source>
</evidence>